<dbReference type="AlphaFoldDB" id="A0A6C0BIT5"/>
<dbReference type="InterPro" id="IPR043862">
    <property type="entry name" value="DUF5824"/>
</dbReference>
<reference evidence="2" key="1">
    <citation type="journal article" date="2020" name="Nature">
        <title>Giant virus diversity and host interactions through global metagenomics.</title>
        <authorList>
            <person name="Schulz F."/>
            <person name="Roux S."/>
            <person name="Paez-Espino D."/>
            <person name="Jungbluth S."/>
            <person name="Walsh D.A."/>
            <person name="Denef V.J."/>
            <person name="McMahon K.D."/>
            <person name="Konstantinidis K.T."/>
            <person name="Eloe-Fadrosh E.A."/>
            <person name="Kyrpides N.C."/>
            <person name="Woyke T."/>
        </authorList>
    </citation>
    <scope>NUCLEOTIDE SEQUENCE</scope>
    <source>
        <strain evidence="2">GVMAG-M-3300013004-44</strain>
    </source>
</reference>
<accession>A0A6C0BIT5</accession>
<evidence type="ECO:0000259" key="1">
    <source>
        <dbReference type="Pfam" id="PF19141"/>
    </source>
</evidence>
<organism evidence="2">
    <name type="scientific">viral metagenome</name>
    <dbReference type="NCBI Taxonomy" id="1070528"/>
    <lineage>
        <taxon>unclassified sequences</taxon>
        <taxon>metagenomes</taxon>
        <taxon>organismal metagenomes</taxon>
    </lineage>
</organism>
<sequence length="162" mass="18921">MPRSSKKKDKLWPHKYYRGLTKKQALERKKEINKFGAMKTNDPKAYVGFKTDAYATRKKKSSYTVQWDKLFPDAKSLKERSQVTGVPEKYLRTVYNRGMAAWRTGHRPGQTTQSWSYPRVSSYLLCGKAHYTADSDQVRLAKKESAKARKWFKRCKTSKLTI</sequence>
<evidence type="ECO:0000313" key="2">
    <source>
        <dbReference type="EMBL" id="QHS91328.1"/>
    </source>
</evidence>
<name>A0A6C0BIT5_9ZZZZ</name>
<dbReference type="Pfam" id="PF19141">
    <property type="entry name" value="DUF5824"/>
    <property type="match status" value="1"/>
</dbReference>
<protein>
    <recommendedName>
        <fullName evidence="1">DUF5824 domain-containing protein</fullName>
    </recommendedName>
</protein>
<proteinExistence type="predicted"/>
<feature type="domain" description="DUF5824" evidence="1">
    <location>
        <begin position="13"/>
        <end position="137"/>
    </location>
</feature>
<dbReference type="EMBL" id="MN739158">
    <property type="protein sequence ID" value="QHS91328.1"/>
    <property type="molecule type" value="Genomic_DNA"/>
</dbReference>